<proteinExistence type="predicted"/>
<dbReference type="InterPro" id="IPR058548">
    <property type="entry name" value="MlaB-like_STAS"/>
</dbReference>
<gene>
    <name evidence="2" type="ORF">SAMN05877831_11099</name>
</gene>
<dbReference type="OrthoDB" id="7874107at2"/>
<evidence type="ECO:0000313" key="3">
    <source>
        <dbReference type="Proteomes" id="UP000219111"/>
    </source>
</evidence>
<dbReference type="Pfam" id="PF13466">
    <property type="entry name" value="STAS_2"/>
    <property type="match status" value="1"/>
</dbReference>
<accession>A0A285T1W4</accession>
<protein>
    <submittedName>
        <fullName evidence="2">STAS domain-containing protein</fullName>
    </submittedName>
</protein>
<feature type="domain" description="MlaB-like STAS" evidence="1">
    <location>
        <begin position="14"/>
        <end position="93"/>
    </location>
</feature>
<sequence>MPNETPESSAINPIVLAEDVGLRDAPDLHASLLRTFESGGAVVVDATRAAALHVSVLQVLIAAQRQAAVLGRSFSLIASERGTCASAFARAGLALPGVAPGEPSCRGRTTP</sequence>
<dbReference type="InterPro" id="IPR036513">
    <property type="entry name" value="STAS_dom_sf"/>
</dbReference>
<dbReference type="EMBL" id="OBMT01000010">
    <property type="protein sequence ID" value="SOC13065.1"/>
    <property type="molecule type" value="Genomic_DNA"/>
</dbReference>
<keyword evidence="3" id="KW-1185">Reference proteome</keyword>
<dbReference type="Gene3D" id="3.30.750.24">
    <property type="entry name" value="STAS domain"/>
    <property type="match status" value="1"/>
</dbReference>
<reference evidence="3" key="1">
    <citation type="submission" date="2017-08" db="EMBL/GenBank/DDBJ databases">
        <authorList>
            <person name="Varghese N."/>
            <person name="Submissions S."/>
        </authorList>
    </citation>
    <scope>NUCLEOTIDE SEQUENCE [LARGE SCALE GENOMIC DNA]</scope>
    <source>
        <strain evidence="3">JA276</strain>
    </source>
</reference>
<evidence type="ECO:0000259" key="1">
    <source>
        <dbReference type="Pfam" id="PF13466"/>
    </source>
</evidence>
<evidence type="ECO:0000313" key="2">
    <source>
        <dbReference type="EMBL" id="SOC13065.1"/>
    </source>
</evidence>
<dbReference type="RefSeq" id="WP_097070693.1">
    <property type="nucleotide sequence ID" value="NZ_OBMT01000010.1"/>
</dbReference>
<organism evidence="2 3">
    <name type="scientific">Rhodobacter maris</name>
    <dbReference type="NCBI Taxonomy" id="446682"/>
    <lineage>
        <taxon>Bacteria</taxon>
        <taxon>Pseudomonadati</taxon>
        <taxon>Pseudomonadota</taxon>
        <taxon>Alphaproteobacteria</taxon>
        <taxon>Rhodobacterales</taxon>
        <taxon>Rhodobacter group</taxon>
        <taxon>Rhodobacter</taxon>
    </lineage>
</organism>
<name>A0A285T1W4_9RHOB</name>
<dbReference type="AlphaFoldDB" id="A0A285T1W4"/>
<dbReference type="Proteomes" id="UP000219111">
    <property type="component" value="Unassembled WGS sequence"/>
</dbReference>